<feature type="transmembrane region" description="Helical" evidence="1">
    <location>
        <begin position="134"/>
        <end position="161"/>
    </location>
</feature>
<keyword evidence="3" id="KW-1185">Reference proteome</keyword>
<comment type="caution">
    <text evidence="2">The sequence shown here is derived from an EMBL/GenBank/DDBJ whole genome shotgun (WGS) entry which is preliminary data.</text>
</comment>
<dbReference type="EMBL" id="CAJFDH010000006">
    <property type="protein sequence ID" value="CAD5229281.1"/>
    <property type="molecule type" value="Genomic_DNA"/>
</dbReference>
<gene>
    <name evidence="2" type="ORF">BOKJ2_LOCUS13340</name>
</gene>
<accession>A0A811LLC2</accession>
<name>A0A811LLC2_9BILA</name>
<dbReference type="Proteomes" id="UP000783686">
    <property type="component" value="Unassembled WGS sequence"/>
</dbReference>
<keyword evidence="1" id="KW-0812">Transmembrane</keyword>
<protein>
    <submittedName>
        <fullName evidence="2">Uncharacterized protein</fullName>
    </submittedName>
</protein>
<reference evidence="2" key="1">
    <citation type="submission" date="2020-09" db="EMBL/GenBank/DDBJ databases">
        <authorList>
            <person name="Kikuchi T."/>
        </authorList>
    </citation>
    <scope>NUCLEOTIDE SEQUENCE</scope>
    <source>
        <strain evidence="2">SH1</strain>
    </source>
</reference>
<dbReference type="EMBL" id="CAJFCW020000006">
    <property type="protein sequence ID" value="CAG9126232.1"/>
    <property type="molecule type" value="Genomic_DNA"/>
</dbReference>
<proteinExistence type="predicted"/>
<dbReference type="AlphaFoldDB" id="A0A811LLC2"/>
<sequence>MFSDQRNAVTVEFEECSDGVVVDLKKVRQKIANWVREECAFILKCGRSSRGLDAKSVVITDFACMEGMESRMSLVVRWNSSASVDNEANLVSQNILIDVLLAREHLLSTLLDSTLLQVIPSQPRLNSTTTWRQVVVIGVVSVLCSFLFCGLIAACVALNVVGFQRVFGRCCIRKNRPSKELQELNELSRRNQEMNLADWE</sequence>
<dbReference type="OrthoDB" id="5786621at2759"/>
<keyword evidence="1" id="KW-0472">Membrane</keyword>
<evidence type="ECO:0000313" key="2">
    <source>
        <dbReference type="EMBL" id="CAD5229281.1"/>
    </source>
</evidence>
<organism evidence="2 3">
    <name type="scientific">Bursaphelenchus okinawaensis</name>
    <dbReference type="NCBI Taxonomy" id="465554"/>
    <lineage>
        <taxon>Eukaryota</taxon>
        <taxon>Metazoa</taxon>
        <taxon>Ecdysozoa</taxon>
        <taxon>Nematoda</taxon>
        <taxon>Chromadorea</taxon>
        <taxon>Rhabditida</taxon>
        <taxon>Tylenchina</taxon>
        <taxon>Tylenchomorpha</taxon>
        <taxon>Aphelenchoidea</taxon>
        <taxon>Aphelenchoididae</taxon>
        <taxon>Bursaphelenchus</taxon>
    </lineage>
</organism>
<evidence type="ECO:0000313" key="3">
    <source>
        <dbReference type="Proteomes" id="UP000614601"/>
    </source>
</evidence>
<keyword evidence="1" id="KW-1133">Transmembrane helix</keyword>
<dbReference type="Proteomes" id="UP000614601">
    <property type="component" value="Unassembled WGS sequence"/>
</dbReference>
<evidence type="ECO:0000256" key="1">
    <source>
        <dbReference type="SAM" id="Phobius"/>
    </source>
</evidence>